<keyword evidence="1" id="KW-1133">Transmembrane helix</keyword>
<reference evidence="3 4" key="1">
    <citation type="submission" date="2020-08" db="EMBL/GenBank/DDBJ databases">
        <title>Sequencing the genomes of 1000 actinobacteria strains.</title>
        <authorList>
            <person name="Klenk H.-P."/>
        </authorList>
    </citation>
    <scope>NUCLEOTIDE SEQUENCE [LARGE SCALE GENOMIC DNA]</scope>
    <source>
        <strain evidence="3 4">DSM 43149</strain>
    </source>
</reference>
<feature type="transmembrane region" description="Helical" evidence="1">
    <location>
        <begin position="116"/>
        <end position="134"/>
    </location>
</feature>
<protein>
    <submittedName>
        <fullName evidence="3">Multisubunit Na+/H+ antiporter MnhG subunit</fullName>
    </submittedName>
</protein>
<feature type="transmembrane region" description="Helical" evidence="1">
    <location>
        <begin position="66"/>
        <end position="84"/>
    </location>
</feature>
<name>A0A7W7I043_9ACTN</name>
<dbReference type="AlphaFoldDB" id="A0A7W7I043"/>
<organism evidence="3 4">
    <name type="scientific">Actinoplanes digitatis</name>
    <dbReference type="NCBI Taxonomy" id="1868"/>
    <lineage>
        <taxon>Bacteria</taxon>
        <taxon>Bacillati</taxon>
        <taxon>Actinomycetota</taxon>
        <taxon>Actinomycetes</taxon>
        <taxon>Micromonosporales</taxon>
        <taxon>Micromonosporaceae</taxon>
        <taxon>Actinoplanes</taxon>
    </lineage>
</organism>
<dbReference type="Pfam" id="PF23636">
    <property type="entry name" value="DUF7144"/>
    <property type="match status" value="1"/>
</dbReference>
<dbReference type="InterPro" id="IPR055568">
    <property type="entry name" value="DUF7144"/>
</dbReference>
<keyword evidence="1" id="KW-0812">Transmembrane</keyword>
<dbReference type="Proteomes" id="UP000578112">
    <property type="component" value="Unassembled WGS sequence"/>
</dbReference>
<evidence type="ECO:0000259" key="2">
    <source>
        <dbReference type="Pfam" id="PF23636"/>
    </source>
</evidence>
<proteinExistence type="predicted"/>
<evidence type="ECO:0000313" key="3">
    <source>
        <dbReference type="EMBL" id="MBB4763967.1"/>
    </source>
</evidence>
<feature type="domain" description="DUF7144" evidence="2">
    <location>
        <begin position="22"/>
        <end position="137"/>
    </location>
</feature>
<keyword evidence="1" id="KW-0472">Membrane</keyword>
<evidence type="ECO:0000256" key="1">
    <source>
        <dbReference type="SAM" id="Phobius"/>
    </source>
</evidence>
<accession>A0A7W7I043</accession>
<dbReference type="EMBL" id="JACHNH010000001">
    <property type="protein sequence ID" value="MBB4763967.1"/>
    <property type="molecule type" value="Genomic_DNA"/>
</dbReference>
<gene>
    <name evidence="3" type="ORF">BJ971_004523</name>
</gene>
<keyword evidence="4" id="KW-1185">Reference proteome</keyword>
<evidence type="ECO:0000313" key="4">
    <source>
        <dbReference type="Proteomes" id="UP000578112"/>
    </source>
</evidence>
<comment type="caution">
    <text evidence="3">The sequence shown here is derived from an EMBL/GenBank/DDBJ whole genome shotgun (WGS) entry which is preliminary data.</text>
</comment>
<dbReference type="RefSeq" id="WP_184995208.1">
    <property type="nucleotide sequence ID" value="NZ_BOMK01000024.1"/>
</dbReference>
<sequence>MAHAHDPVAGYHDDRVTGWVGWVLFAGIIMLTGGFFNVMGGIVALVRDDFYLVGSSGLVLSVDYTAWGWFLLLFGVLMLFAGYGVMVGQTWARVTGIVLAVLNAVMHMVFMPAYPIWSIIVITLDVFIIFALAVHGRETKEINP</sequence>
<feature type="transmembrane region" description="Helical" evidence="1">
    <location>
        <begin position="91"/>
        <end position="110"/>
    </location>
</feature>
<feature type="transmembrane region" description="Helical" evidence="1">
    <location>
        <begin position="20"/>
        <end position="46"/>
    </location>
</feature>